<evidence type="ECO:0000256" key="6">
    <source>
        <dbReference type="ARBA" id="ARBA00023136"/>
    </source>
</evidence>
<evidence type="ECO:0000256" key="4">
    <source>
        <dbReference type="ARBA" id="ARBA00022729"/>
    </source>
</evidence>
<dbReference type="Pfam" id="PF07244">
    <property type="entry name" value="POTRA"/>
    <property type="match status" value="5"/>
</dbReference>
<dbReference type="GO" id="GO:0009279">
    <property type="term" value="C:cell outer membrane"/>
    <property type="evidence" value="ECO:0007669"/>
    <property type="project" value="UniProtKB-UniRule"/>
</dbReference>
<evidence type="ECO:0000256" key="8">
    <source>
        <dbReference type="NCBIfam" id="TIGR03303"/>
    </source>
</evidence>
<evidence type="ECO:0000313" key="11">
    <source>
        <dbReference type="Proteomes" id="UP000030661"/>
    </source>
</evidence>
<evidence type="ECO:0000313" key="10">
    <source>
        <dbReference type="EMBL" id="GAK57966.1"/>
    </source>
</evidence>
<dbReference type="GO" id="GO:0071709">
    <property type="term" value="P:membrane assembly"/>
    <property type="evidence" value="ECO:0007669"/>
    <property type="project" value="InterPro"/>
</dbReference>
<dbReference type="PROSITE" id="PS51779">
    <property type="entry name" value="POTRA"/>
    <property type="match status" value="4"/>
</dbReference>
<feature type="domain" description="POTRA" evidence="9">
    <location>
        <begin position="370"/>
        <end position="443"/>
    </location>
</feature>
<dbReference type="eggNOG" id="COG4775">
    <property type="taxonomic scope" value="Bacteria"/>
</dbReference>
<keyword evidence="2" id="KW-1134">Transmembrane beta strand</keyword>
<keyword evidence="6" id="KW-0472">Membrane</keyword>
<proteinExistence type="predicted"/>
<evidence type="ECO:0000259" key="9">
    <source>
        <dbReference type="PROSITE" id="PS51779"/>
    </source>
</evidence>
<organism evidence="10">
    <name type="scientific">Vecturithrix granuli</name>
    <dbReference type="NCBI Taxonomy" id="1499967"/>
    <lineage>
        <taxon>Bacteria</taxon>
        <taxon>Candidatus Moduliflexota</taxon>
        <taxon>Candidatus Vecturitrichia</taxon>
        <taxon>Candidatus Vecturitrichales</taxon>
        <taxon>Candidatus Vecturitrichaceae</taxon>
        <taxon>Candidatus Vecturithrix</taxon>
    </lineage>
</organism>
<sequence length="770" mass="86821">MKFFQKIVFSLMIITVWVGISPNTFALEIRGISIQGNALIPESTILSQIMSAPGSLYDAERISQDIQQVYDIGFFSAVDVHVEQTAEGVHLTFVVQERPLISKIEFIGNDKLKVDRLEEVLTLSPESLSDSFQQKFYPQKIQEDIGQIKQLYHEEGYHNVQVSASLIPDPTDPQEKLLLQYHIEERKKATVKRVSFQGNTAFSEKELRKNMETRKKGFFSFLTGSGKYEETTFETDLERVRFFYVDNGYLDAKVVDHALEFVEESSDLHITITIEEGDIYTMDTVGISGNEVYATQKIQDVIQVAPGDPFSRSKIRKDILAISELYAQKGYLTPISENTEGKLLIDPKIQVNREQRKVTLTYDIREGVPHFLNRVTISGNQRTRDKVIRRELLVYEGQLLDSKKMERSQQRVFNLGFFEDVEFTLADGSEPNTADLAINVTERSIGSFNFGGGYSSIDHFIVSGGVSYPNVFGLAHSIDLSAQLGGSSQQFNLSYTMPRFLDSRYLLGLDAYKTSREYNAYDSNSVGGGFRFGRAITENIFGTLQYEYKEVDISDVDEDASSIIREAEGRSSTSSTSLSVKRSTINNVLLPTKGMLTKLTGELAGGIFQGENDFYKLTFNNNIYFPLYKDFALRFKQEVAYAKEYGDSDRVPIFERFFAGGADTIRGYEERSVGPKDENGDEIGGNKRVLLTAELIIPIQKQLRFVTFVDAGDVYSSDEDVDVSTFRKGVGVGIRFQSPLGLLRLDWGYKLDKEPGESSNEFHFGLGTTF</sequence>
<dbReference type="PIRSF" id="PIRSF006076">
    <property type="entry name" value="OM_assembly_OMP85"/>
    <property type="match status" value="1"/>
</dbReference>
<dbReference type="InterPro" id="IPR000184">
    <property type="entry name" value="Bac_surfAg_D15"/>
</dbReference>
<protein>
    <recommendedName>
        <fullName evidence="8">Outer membrane protein assembly factor BamA</fullName>
    </recommendedName>
</protein>
<evidence type="ECO:0000256" key="3">
    <source>
        <dbReference type="ARBA" id="ARBA00022692"/>
    </source>
</evidence>
<evidence type="ECO:0000256" key="2">
    <source>
        <dbReference type="ARBA" id="ARBA00022452"/>
    </source>
</evidence>
<evidence type="ECO:0000256" key="5">
    <source>
        <dbReference type="ARBA" id="ARBA00022737"/>
    </source>
</evidence>
<name>A0A081C061_VECG1</name>
<feature type="domain" description="POTRA" evidence="9">
    <location>
        <begin position="27"/>
        <end position="98"/>
    </location>
</feature>
<comment type="subcellular location">
    <subcellularLocation>
        <location evidence="1">Membrane</location>
    </subcellularLocation>
</comment>
<dbReference type="PANTHER" id="PTHR12815">
    <property type="entry name" value="SORTING AND ASSEMBLY MACHINERY SAMM50 PROTEIN FAMILY MEMBER"/>
    <property type="match status" value="1"/>
</dbReference>
<keyword evidence="5" id="KW-0677">Repeat</keyword>
<keyword evidence="4" id="KW-0732">Signal</keyword>
<dbReference type="AlphaFoldDB" id="A0A081C061"/>
<dbReference type="PANTHER" id="PTHR12815:SF47">
    <property type="entry name" value="TRANSLOCATION AND ASSEMBLY MODULE SUBUNIT TAMA"/>
    <property type="match status" value="1"/>
</dbReference>
<dbReference type="Proteomes" id="UP000030661">
    <property type="component" value="Unassembled WGS sequence"/>
</dbReference>
<dbReference type="Pfam" id="PF01103">
    <property type="entry name" value="Omp85"/>
    <property type="match status" value="1"/>
</dbReference>
<reference evidence="10" key="1">
    <citation type="journal article" date="2015" name="PeerJ">
        <title>First genomic representation of candidate bacterial phylum KSB3 points to enhanced environmental sensing as a trigger of wastewater bulking.</title>
        <authorList>
            <person name="Sekiguchi Y."/>
            <person name="Ohashi A."/>
            <person name="Parks D.H."/>
            <person name="Yamauchi T."/>
            <person name="Tyson G.W."/>
            <person name="Hugenholtz P."/>
        </authorList>
    </citation>
    <scope>NUCLEOTIDE SEQUENCE [LARGE SCALE GENOMIC DNA]</scope>
</reference>
<dbReference type="InterPro" id="IPR023707">
    <property type="entry name" value="OM_assembly_BamA"/>
</dbReference>
<accession>A0A081C061</accession>
<keyword evidence="7" id="KW-0998">Cell outer membrane</keyword>
<gene>
    <name evidence="10" type="ORF">U27_04938</name>
</gene>
<dbReference type="Gene3D" id="3.10.20.310">
    <property type="entry name" value="membrane protein fhac"/>
    <property type="match status" value="5"/>
</dbReference>
<dbReference type="EMBL" id="DF820466">
    <property type="protein sequence ID" value="GAK57966.1"/>
    <property type="molecule type" value="Genomic_DNA"/>
</dbReference>
<feature type="domain" description="POTRA" evidence="9">
    <location>
        <begin position="189"/>
        <end position="277"/>
    </location>
</feature>
<evidence type="ECO:0000256" key="7">
    <source>
        <dbReference type="ARBA" id="ARBA00023237"/>
    </source>
</evidence>
<dbReference type="InterPro" id="IPR034746">
    <property type="entry name" value="POTRA"/>
</dbReference>
<dbReference type="STRING" id="1499967.U27_04938"/>
<keyword evidence="11" id="KW-1185">Reference proteome</keyword>
<feature type="domain" description="POTRA" evidence="9">
    <location>
        <begin position="280"/>
        <end position="367"/>
    </location>
</feature>
<dbReference type="HOGENOM" id="CLU_007664_1_1_0"/>
<dbReference type="NCBIfam" id="TIGR03303">
    <property type="entry name" value="OM_YaeT"/>
    <property type="match status" value="1"/>
</dbReference>
<keyword evidence="3" id="KW-0812">Transmembrane</keyword>
<dbReference type="Gene3D" id="2.40.160.50">
    <property type="entry name" value="membrane protein fhac: a member of the omp85/tpsb transporter family"/>
    <property type="match status" value="1"/>
</dbReference>
<dbReference type="InterPro" id="IPR010827">
    <property type="entry name" value="BamA/TamA_POTRA"/>
</dbReference>
<dbReference type="InterPro" id="IPR039910">
    <property type="entry name" value="D15-like"/>
</dbReference>
<evidence type="ECO:0000256" key="1">
    <source>
        <dbReference type="ARBA" id="ARBA00004370"/>
    </source>
</evidence>